<gene>
    <name evidence="8" type="ORF">QE404_003237</name>
</gene>
<evidence type="ECO:0000256" key="1">
    <source>
        <dbReference type="ARBA" id="ARBA00004651"/>
    </source>
</evidence>
<keyword evidence="3 6" id="KW-0812">Transmembrane</keyword>
<comment type="subcellular location">
    <subcellularLocation>
        <location evidence="1">Cell membrane</location>
        <topology evidence="1">Multi-pass membrane protein</topology>
    </subcellularLocation>
</comment>
<accession>A0ABU0TP42</accession>
<feature type="transmembrane region" description="Helical" evidence="6">
    <location>
        <begin position="214"/>
        <end position="233"/>
    </location>
</feature>
<evidence type="ECO:0000256" key="3">
    <source>
        <dbReference type="ARBA" id="ARBA00022692"/>
    </source>
</evidence>
<protein>
    <submittedName>
        <fullName evidence="8">Phosphoglycerol transferase MdoB-like AlkP superfamily enzyme</fullName>
    </submittedName>
</protein>
<dbReference type="InterPro" id="IPR017850">
    <property type="entry name" value="Alkaline_phosphatase_core_sf"/>
</dbReference>
<dbReference type="PANTHER" id="PTHR47371:SF3">
    <property type="entry name" value="PHOSPHOGLYCEROL TRANSFERASE I"/>
    <property type="match status" value="1"/>
</dbReference>
<evidence type="ECO:0000256" key="4">
    <source>
        <dbReference type="ARBA" id="ARBA00022989"/>
    </source>
</evidence>
<dbReference type="EMBL" id="JAUTAL010000001">
    <property type="protein sequence ID" value="MDQ1098090.1"/>
    <property type="molecule type" value="Genomic_DNA"/>
</dbReference>
<feature type="transmembrane region" description="Helical" evidence="6">
    <location>
        <begin position="160"/>
        <end position="183"/>
    </location>
</feature>
<evidence type="ECO:0000313" key="9">
    <source>
        <dbReference type="Proteomes" id="UP001225072"/>
    </source>
</evidence>
<feature type="transmembrane region" description="Helical" evidence="6">
    <location>
        <begin position="101"/>
        <end position="121"/>
    </location>
</feature>
<dbReference type="Pfam" id="PF00884">
    <property type="entry name" value="Sulfatase"/>
    <property type="match status" value="1"/>
</dbReference>
<name>A0ABU0TP42_9FLAO</name>
<dbReference type="Proteomes" id="UP001225072">
    <property type="component" value="Unassembled WGS sequence"/>
</dbReference>
<feature type="transmembrane region" description="Helical" evidence="6">
    <location>
        <begin position="127"/>
        <end position="148"/>
    </location>
</feature>
<reference evidence="8 9" key="1">
    <citation type="submission" date="2023-07" db="EMBL/GenBank/DDBJ databases">
        <title>Functional and genomic diversity of the sorghum phyllosphere microbiome.</title>
        <authorList>
            <person name="Shade A."/>
        </authorList>
    </citation>
    <scope>NUCLEOTIDE SEQUENCE [LARGE SCALE GENOMIC DNA]</scope>
    <source>
        <strain evidence="8 9">SORGH_AS_1064</strain>
    </source>
</reference>
<proteinExistence type="predicted"/>
<sequence length="710" mass="81242">MFKNCSHHLSLQLNTDSLMDLKKTQPFLYLGLFYLIISFITRIIFFFHPITSADFTLSEVLKVLVIGIANDVFVFILASSVLALYLLFLSDSKYKKPYGPLILSLLVLIFLYILIVPNNIFKQYGGSVTKIVLIFVGLKAFLFGLMFFFPQKRIKIRNVLYFITLFLYVLLIVFNAVSEYFFYNEFGVRYNFIAVDYLIYTNEVIGNIMESYPVVPLFSGIFIITLAITLLIYRKTRNELQNLPDFRQKMILLGSFAVLVAISLLTLPVMMQIKSTNVFADEIGSNGLPKFYWAFTHNELDYFQFYIQMDEKQAEKNFLSQYAEPSLSRPVASAQPEIKKNVVLISVESLSADFLEHYGNTQKITPFLDSLADRSLMFTNLYATGNRTVRGLEALTLCIPPTAGESIIKRENNKNRFTTGSVFKSKGYDVKFLYGGYSYFDNMQDFFAGNGYGIVDRNNFKPEEISFANVWGVADEDMAKKAIQVMNAEARSGKPFFNHWMTVSNHRPFTYPDGRIDIPGDAKSREGGVKYTDYSLRKFFEMAKKQSWYSNTVFIIIADHCASSAGDTELPMDKYRIPAIVFSEGFIQPQKFDGLMSQIDVMPTVFGLLHFNYTSKFLGQDVFTKEFQPKAYIATYQDLGLVKDNSLTILSPVKKVKQYSLTPETGKIAPEFNIYYKENLLKKPEQKLVNDAVSAYQSTSYWVKTNALTR</sequence>
<keyword evidence="4 6" id="KW-1133">Transmembrane helix</keyword>
<keyword evidence="9" id="KW-1185">Reference proteome</keyword>
<dbReference type="SUPFAM" id="SSF53649">
    <property type="entry name" value="Alkaline phosphatase-like"/>
    <property type="match status" value="1"/>
</dbReference>
<keyword evidence="2" id="KW-1003">Cell membrane</keyword>
<dbReference type="InterPro" id="IPR050448">
    <property type="entry name" value="OpgB/LTA_synthase_biosynth"/>
</dbReference>
<dbReference type="InterPro" id="IPR000917">
    <property type="entry name" value="Sulfatase_N"/>
</dbReference>
<dbReference type="PANTHER" id="PTHR47371">
    <property type="entry name" value="LIPOTEICHOIC ACID SYNTHASE"/>
    <property type="match status" value="1"/>
</dbReference>
<feature type="transmembrane region" description="Helical" evidence="6">
    <location>
        <begin position="253"/>
        <end position="271"/>
    </location>
</feature>
<dbReference type="CDD" id="cd16015">
    <property type="entry name" value="LTA_synthase"/>
    <property type="match status" value="1"/>
</dbReference>
<evidence type="ECO:0000256" key="6">
    <source>
        <dbReference type="SAM" id="Phobius"/>
    </source>
</evidence>
<organism evidence="8 9">
    <name type="scientific">Chryseobacterium camelliae</name>
    <dbReference type="NCBI Taxonomy" id="1265445"/>
    <lineage>
        <taxon>Bacteria</taxon>
        <taxon>Pseudomonadati</taxon>
        <taxon>Bacteroidota</taxon>
        <taxon>Flavobacteriia</taxon>
        <taxon>Flavobacteriales</taxon>
        <taxon>Weeksellaceae</taxon>
        <taxon>Chryseobacterium group</taxon>
        <taxon>Chryseobacterium</taxon>
    </lineage>
</organism>
<feature type="transmembrane region" description="Helical" evidence="6">
    <location>
        <begin position="63"/>
        <end position="89"/>
    </location>
</feature>
<evidence type="ECO:0000259" key="7">
    <source>
        <dbReference type="Pfam" id="PF00884"/>
    </source>
</evidence>
<evidence type="ECO:0000313" key="8">
    <source>
        <dbReference type="EMBL" id="MDQ1098090.1"/>
    </source>
</evidence>
<feature type="transmembrane region" description="Helical" evidence="6">
    <location>
        <begin position="27"/>
        <end position="51"/>
    </location>
</feature>
<dbReference type="Gene3D" id="3.30.1120.80">
    <property type="match status" value="1"/>
</dbReference>
<dbReference type="Gene3D" id="3.40.720.10">
    <property type="entry name" value="Alkaline Phosphatase, subunit A"/>
    <property type="match status" value="1"/>
</dbReference>
<evidence type="ECO:0000256" key="2">
    <source>
        <dbReference type="ARBA" id="ARBA00022475"/>
    </source>
</evidence>
<evidence type="ECO:0000256" key="5">
    <source>
        <dbReference type="ARBA" id="ARBA00023136"/>
    </source>
</evidence>
<keyword evidence="5 6" id="KW-0472">Membrane</keyword>
<comment type="caution">
    <text evidence="8">The sequence shown here is derived from an EMBL/GenBank/DDBJ whole genome shotgun (WGS) entry which is preliminary data.</text>
</comment>
<feature type="domain" description="Sulfatase N-terminal" evidence="7">
    <location>
        <begin position="340"/>
        <end position="609"/>
    </location>
</feature>